<keyword evidence="4" id="KW-1133">Transmembrane helix</keyword>
<proteinExistence type="inferred from homology"/>
<dbReference type="GO" id="GO:0016020">
    <property type="term" value="C:membrane"/>
    <property type="evidence" value="ECO:0007669"/>
    <property type="project" value="UniProtKB-SubCell"/>
</dbReference>
<evidence type="ECO:0000256" key="2">
    <source>
        <dbReference type="ARBA" id="ARBA00022692"/>
    </source>
</evidence>
<comment type="cofactor">
    <cofactor evidence="6">
        <name>heme</name>
        <dbReference type="ChEBI" id="CHEBI:30413"/>
    </cofactor>
</comment>
<protein>
    <recommendedName>
        <fullName evidence="10">Cytochrome P450</fullName>
    </recommendedName>
</protein>
<dbReference type="AlphaFoldDB" id="A0AAP0S4C3"/>
<dbReference type="GO" id="GO:0016132">
    <property type="term" value="P:brassinosteroid biosynthetic process"/>
    <property type="evidence" value="ECO:0007669"/>
    <property type="project" value="TreeGrafter"/>
</dbReference>
<dbReference type="SUPFAM" id="SSF48264">
    <property type="entry name" value="Cytochrome P450"/>
    <property type="match status" value="1"/>
</dbReference>
<dbReference type="GO" id="GO:0010268">
    <property type="term" value="P:brassinosteroid homeostasis"/>
    <property type="evidence" value="ECO:0007669"/>
    <property type="project" value="TreeGrafter"/>
</dbReference>
<organism evidence="8 9">
    <name type="scientific">Liquidambar formosana</name>
    <name type="common">Formosan gum</name>
    <dbReference type="NCBI Taxonomy" id="63359"/>
    <lineage>
        <taxon>Eukaryota</taxon>
        <taxon>Viridiplantae</taxon>
        <taxon>Streptophyta</taxon>
        <taxon>Embryophyta</taxon>
        <taxon>Tracheophyta</taxon>
        <taxon>Spermatophyta</taxon>
        <taxon>Magnoliopsida</taxon>
        <taxon>eudicotyledons</taxon>
        <taxon>Gunneridae</taxon>
        <taxon>Pentapetalae</taxon>
        <taxon>Saxifragales</taxon>
        <taxon>Altingiaceae</taxon>
        <taxon>Liquidambar</taxon>
    </lineage>
</organism>
<dbReference type="InterPro" id="IPR017972">
    <property type="entry name" value="Cyt_P450_CS"/>
</dbReference>
<dbReference type="GO" id="GO:0005506">
    <property type="term" value="F:iron ion binding"/>
    <property type="evidence" value="ECO:0007669"/>
    <property type="project" value="InterPro"/>
</dbReference>
<keyword evidence="9" id="KW-1185">Reference proteome</keyword>
<dbReference type="InterPro" id="IPR036396">
    <property type="entry name" value="Cyt_P450_sf"/>
</dbReference>
<evidence type="ECO:0000256" key="3">
    <source>
        <dbReference type="ARBA" id="ARBA00022723"/>
    </source>
</evidence>
<evidence type="ECO:0000313" key="9">
    <source>
        <dbReference type="Proteomes" id="UP001415857"/>
    </source>
</evidence>
<accession>A0AAP0S4C3</accession>
<keyword evidence="7" id="KW-0560">Oxidoreductase</keyword>
<keyword evidence="4" id="KW-0472">Membrane</keyword>
<comment type="subcellular location">
    <subcellularLocation>
        <location evidence="1">Membrane</location>
        <topology evidence="1">Single-pass membrane protein</topology>
    </subcellularLocation>
</comment>
<dbReference type="EMBL" id="JBBPBK010000004">
    <property type="protein sequence ID" value="KAK9287119.1"/>
    <property type="molecule type" value="Genomic_DNA"/>
</dbReference>
<feature type="binding site" description="axial binding residue" evidence="6">
    <location>
        <position position="262"/>
    </location>
    <ligand>
        <name>heme</name>
        <dbReference type="ChEBI" id="CHEBI:30413"/>
    </ligand>
    <ligandPart>
        <name>Fe</name>
        <dbReference type="ChEBI" id="CHEBI:18248"/>
    </ligandPart>
</feature>
<dbReference type="PROSITE" id="PS00086">
    <property type="entry name" value="CYTOCHROME_P450"/>
    <property type="match status" value="1"/>
</dbReference>
<dbReference type="Gene3D" id="1.10.630.10">
    <property type="entry name" value="Cytochrome P450"/>
    <property type="match status" value="1"/>
</dbReference>
<keyword evidence="6 7" id="KW-0349">Heme</keyword>
<dbReference type="PRINTS" id="PR00385">
    <property type="entry name" value="P450"/>
</dbReference>
<dbReference type="Pfam" id="PF00067">
    <property type="entry name" value="p450"/>
    <property type="match status" value="1"/>
</dbReference>
<evidence type="ECO:0000256" key="6">
    <source>
        <dbReference type="PIRSR" id="PIRSR602403-1"/>
    </source>
</evidence>
<evidence type="ECO:0000256" key="5">
    <source>
        <dbReference type="ARBA" id="ARBA00023004"/>
    </source>
</evidence>
<sequence length="313" mass="35813">MLIFRTNFFLPKMTQMVFKFTAKQMLSCDDEKLLENMSEKFTHLLKGFLSFPLNIPGTAYHKCLKDQQEVLKMMKDILKERHTLPAEMLQGDFLGQAINDMNTEKFLTEDLIVHLIFGVSIASFESISAALTIALKFLADHPFVLQELTAEHEAILKNRKNMDSSLTWDMYKSMTFTHQVINETLRLANLLPGMLRRALKDIQVNGYTIPAGWTIMVVSSALQLNPNIFEDPLAFNPWRWKDLDSNVISKNFMPFGEGMRQCAGAEYTKVFMATFFHTLVTKNRWTKIKGGSIVRNPILGFGDGIHIKFSEKA</sequence>
<dbReference type="InterPro" id="IPR002403">
    <property type="entry name" value="Cyt_P450_E_grp-IV"/>
</dbReference>
<gene>
    <name evidence="8" type="ORF">L1049_015530</name>
</gene>
<dbReference type="Proteomes" id="UP001415857">
    <property type="component" value="Unassembled WGS sequence"/>
</dbReference>
<keyword evidence="2" id="KW-0812">Transmembrane</keyword>
<dbReference type="PANTHER" id="PTHR24286">
    <property type="entry name" value="CYTOCHROME P450 26"/>
    <property type="match status" value="1"/>
</dbReference>
<dbReference type="InterPro" id="IPR001128">
    <property type="entry name" value="Cyt_P450"/>
</dbReference>
<name>A0AAP0S4C3_LIQFO</name>
<evidence type="ECO:0000256" key="7">
    <source>
        <dbReference type="RuleBase" id="RU000461"/>
    </source>
</evidence>
<keyword evidence="5 6" id="KW-0408">Iron</keyword>
<evidence type="ECO:0008006" key="10">
    <source>
        <dbReference type="Google" id="ProtNLM"/>
    </source>
</evidence>
<evidence type="ECO:0000256" key="4">
    <source>
        <dbReference type="ARBA" id="ARBA00022989"/>
    </source>
</evidence>
<dbReference type="PRINTS" id="PR00465">
    <property type="entry name" value="EP450IV"/>
</dbReference>
<comment type="caution">
    <text evidence="8">The sequence shown here is derived from an EMBL/GenBank/DDBJ whole genome shotgun (WGS) entry which is preliminary data.</text>
</comment>
<reference evidence="8 9" key="1">
    <citation type="journal article" date="2024" name="Plant J.">
        <title>Genome sequences and population genomics reveal climatic adaptation and genomic divergence between two closely related sweetgum species.</title>
        <authorList>
            <person name="Xu W.Q."/>
            <person name="Ren C.Q."/>
            <person name="Zhang X.Y."/>
            <person name="Comes H.P."/>
            <person name="Liu X.H."/>
            <person name="Li Y.G."/>
            <person name="Kettle C.J."/>
            <person name="Jalonen R."/>
            <person name="Gaisberger H."/>
            <person name="Ma Y.Z."/>
            <person name="Qiu Y.X."/>
        </authorList>
    </citation>
    <scope>NUCLEOTIDE SEQUENCE [LARGE SCALE GENOMIC DNA]</scope>
    <source>
        <strain evidence="8">Hangzhou</strain>
    </source>
</reference>
<dbReference type="GO" id="GO:0004497">
    <property type="term" value="F:monooxygenase activity"/>
    <property type="evidence" value="ECO:0007669"/>
    <property type="project" value="UniProtKB-KW"/>
</dbReference>
<dbReference type="PANTHER" id="PTHR24286:SF305">
    <property type="entry name" value="CYTOCHROME P450 708A2"/>
    <property type="match status" value="1"/>
</dbReference>
<keyword evidence="7" id="KW-0503">Monooxygenase</keyword>
<evidence type="ECO:0000256" key="1">
    <source>
        <dbReference type="ARBA" id="ARBA00004167"/>
    </source>
</evidence>
<dbReference type="GO" id="GO:0020037">
    <property type="term" value="F:heme binding"/>
    <property type="evidence" value="ECO:0007669"/>
    <property type="project" value="InterPro"/>
</dbReference>
<dbReference type="GO" id="GO:0016705">
    <property type="term" value="F:oxidoreductase activity, acting on paired donors, with incorporation or reduction of molecular oxygen"/>
    <property type="evidence" value="ECO:0007669"/>
    <property type="project" value="InterPro"/>
</dbReference>
<comment type="similarity">
    <text evidence="7">Belongs to the cytochrome P450 family.</text>
</comment>
<keyword evidence="3 6" id="KW-0479">Metal-binding</keyword>
<evidence type="ECO:0000313" key="8">
    <source>
        <dbReference type="EMBL" id="KAK9287119.1"/>
    </source>
</evidence>
<dbReference type="GO" id="GO:0016125">
    <property type="term" value="P:sterol metabolic process"/>
    <property type="evidence" value="ECO:0007669"/>
    <property type="project" value="TreeGrafter"/>
</dbReference>